<dbReference type="InterPro" id="IPR013342">
    <property type="entry name" value="Mandelate_racemase_C"/>
</dbReference>
<dbReference type="InterPro" id="IPR013341">
    <property type="entry name" value="Mandelate_racemase_N_dom"/>
</dbReference>
<evidence type="ECO:0000259" key="2">
    <source>
        <dbReference type="SMART" id="SM00922"/>
    </source>
</evidence>
<dbReference type="InterPro" id="IPR029017">
    <property type="entry name" value="Enolase-like_N"/>
</dbReference>
<reference evidence="3 4" key="1">
    <citation type="submission" date="2020-08" db="EMBL/GenBank/DDBJ databases">
        <title>Genomic Encyclopedia of Type Strains, Phase IV (KMG-IV): sequencing the most valuable type-strain genomes for metagenomic binning, comparative biology and taxonomic classification.</title>
        <authorList>
            <person name="Goeker M."/>
        </authorList>
    </citation>
    <scope>NUCLEOTIDE SEQUENCE [LARGE SCALE GENOMIC DNA]</scope>
    <source>
        <strain evidence="3 4">DSM 27057</strain>
    </source>
</reference>
<dbReference type="GO" id="GO:0008869">
    <property type="term" value="F:galactonate dehydratase activity"/>
    <property type="evidence" value="ECO:0007669"/>
    <property type="project" value="UniProtKB-EC"/>
</dbReference>
<gene>
    <name evidence="3" type="ORF">GGR38_004306</name>
</gene>
<feature type="domain" description="Mandelate racemase/muconate lactonizing enzyme C-terminal" evidence="2">
    <location>
        <begin position="164"/>
        <end position="257"/>
    </location>
</feature>
<dbReference type="RefSeq" id="WP_183628556.1">
    <property type="nucleotide sequence ID" value="NZ_JACIDX010000022.1"/>
</dbReference>
<dbReference type="PANTHER" id="PTHR48080:SF2">
    <property type="entry name" value="D-GALACTONATE DEHYDRATASE"/>
    <property type="match status" value="1"/>
</dbReference>
<dbReference type="InterPro" id="IPR036849">
    <property type="entry name" value="Enolase-like_C_sf"/>
</dbReference>
<evidence type="ECO:0000313" key="4">
    <source>
        <dbReference type="Proteomes" id="UP000548867"/>
    </source>
</evidence>
<keyword evidence="1 3" id="KW-0456">Lyase</keyword>
<dbReference type="Pfam" id="PF13378">
    <property type="entry name" value="MR_MLE_C"/>
    <property type="match status" value="1"/>
</dbReference>
<accession>A0A7W6CK67</accession>
<dbReference type="Gene3D" id="3.20.20.120">
    <property type="entry name" value="Enolase-like C-terminal domain"/>
    <property type="match status" value="1"/>
</dbReference>
<dbReference type="InterPro" id="IPR029065">
    <property type="entry name" value="Enolase_C-like"/>
</dbReference>
<name>A0A7W6CK67_9SPHN</name>
<dbReference type="InterPro" id="IPR006311">
    <property type="entry name" value="TAT_signal"/>
</dbReference>
<dbReference type="PANTHER" id="PTHR48080">
    <property type="entry name" value="D-GALACTONATE DEHYDRATASE-RELATED"/>
    <property type="match status" value="1"/>
</dbReference>
<dbReference type="Gene3D" id="3.30.390.10">
    <property type="entry name" value="Enolase-like, N-terminal domain"/>
    <property type="match status" value="1"/>
</dbReference>
<dbReference type="Pfam" id="PF02746">
    <property type="entry name" value="MR_MLE_N"/>
    <property type="match status" value="1"/>
</dbReference>
<protein>
    <submittedName>
        <fullName evidence="3">Galactonate dehydratase</fullName>
        <ecNumber evidence="3">4.2.1.6</ecNumber>
    </submittedName>
</protein>
<dbReference type="SUPFAM" id="SSF51604">
    <property type="entry name" value="Enolase C-terminal domain-like"/>
    <property type="match status" value="1"/>
</dbReference>
<evidence type="ECO:0000313" key="3">
    <source>
        <dbReference type="EMBL" id="MBB3957332.1"/>
    </source>
</evidence>
<dbReference type="InterPro" id="IPR034593">
    <property type="entry name" value="DgoD-like"/>
</dbReference>
<dbReference type="SUPFAM" id="SSF54826">
    <property type="entry name" value="Enolase N-terminal domain-like"/>
    <property type="match status" value="1"/>
</dbReference>
<dbReference type="PROSITE" id="PS51318">
    <property type="entry name" value="TAT"/>
    <property type="match status" value="1"/>
</dbReference>
<dbReference type="EC" id="4.2.1.6" evidence="3"/>
<keyword evidence="4" id="KW-1185">Reference proteome</keyword>
<dbReference type="AlphaFoldDB" id="A0A7W6CK67"/>
<comment type="caution">
    <text evidence="3">The sequence shown here is derived from an EMBL/GenBank/DDBJ whole genome shotgun (WGS) entry which is preliminary data.</text>
</comment>
<organism evidence="3 4">
    <name type="scientific">Novosphingobium sediminicola</name>
    <dbReference type="NCBI Taxonomy" id="563162"/>
    <lineage>
        <taxon>Bacteria</taxon>
        <taxon>Pseudomonadati</taxon>
        <taxon>Pseudomonadota</taxon>
        <taxon>Alphaproteobacteria</taxon>
        <taxon>Sphingomonadales</taxon>
        <taxon>Sphingomonadaceae</taxon>
        <taxon>Novosphingobium</taxon>
    </lineage>
</organism>
<sequence length="396" mass="43088">MPITRRAALGGMTAMLAGLPLAGLGDRALAETRARAGALGLKITGLKTFLVAPRSIFVKVYTNQGLTGLGVAIQTSKEMATAAAIMECERVLVGRDPTQIEGLWNELYQTPRWRGGPLTAAISALDIAFWDILGQALGAPIYTLLGGAGANRLRIYGSTMDMTPAIFEAQKTQDITVTRVQAPKGSIPQMIATTRRWREIVGPDHQLAVHMDGTMTTRDALQYLHGVEDLNLLWVEEPIQMDDIEDWAHLRAHTTTAIATGERVLTKWGFAPYLNRHLIDFAQPDLAACGGITEARKIAALCEANRIQIAPHGPHETAGALANFHFDASTTAFYAQEVRDYTSQFEMDLHEGQTPKIVNGFCELSDRPGLGTVLNEAVAAKRPYQPLTRSSEGRAF</sequence>
<evidence type="ECO:0000256" key="1">
    <source>
        <dbReference type="ARBA" id="ARBA00023239"/>
    </source>
</evidence>
<proteinExistence type="predicted"/>
<dbReference type="SMART" id="SM00922">
    <property type="entry name" value="MR_MLE"/>
    <property type="match status" value="1"/>
</dbReference>
<dbReference type="EMBL" id="JACIDX010000022">
    <property type="protein sequence ID" value="MBB3957332.1"/>
    <property type="molecule type" value="Genomic_DNA"/>
</dbReference>
<dbReference type="Proteomes" id="UP000548867">
    <property type="component" value="Unassembled WGS sequence"/>
</dbReference>